<dbReference type="EC" id="3.1.3.-" evidence="5"/>
<dbReference type="GO" id="GO:0016791">
    <property type="term" value="F:phosphatase activity"/>
    <property type="evidence" value="ECO:0007669"/>
    <property type="project" value="TreeGrafter"/>
</dbReference>
<name>A0A089MR99_PAEBO</name>
<evidence type="ECO:0000256" key="4">
    <source>
        <dbReference type="ARBA" id="ARBA00022842"/>
    </source>
</evidence>
<protein>
    <recommendedName>
        <fullName evidence="5">Acid sugar phosphatase</fullName>
        <ecNumber evidence="5">3.1.3.-</ecNumber>
    </recommendedName>
</protein>
<dbReference type="PANTHER" id="PTHR19288">
    <property type="entry name" value="4-NITROPHENYLPHOSPHATASE-RELATED"/>
    <property type="match status" value="1"/>
</dbReference>
<dbReference type="OrthoDB" id="9810449at2"/>
<organism evidence="9 10">
    <name type="scientific">Paenibacillus borealis</name>
    <dbReference type="NCBI Taxonomy" id="160799"/>
    <lineage>
        <taxon>Bacteria</taxon>
        <taxon>Bacillati</taxon>
        <taxon>Bacillota</taxon>
        <taxon>Bacilli</taxon>
        <taxon>Bacillales</taxon>
        <taxon>Paenibacillaceae</taxon>
        <taxon>Paenibacillus</taxon>
    </lineage>
</organism>
<evidence type="ECO:0000256" key="1">
    <source>
        <dbReference type="ARBA" id="ARBA00006696"/>
    </source>
</evidence>
<gene>
    <name evidence="9" type="ORF">PBOR_20295</name>
</gene>
<dbReference type="NCBIfam" id="TIGR01457">
    <property type="entry name" value="HAD-SF-IIA-hyp2"/>
    <property type="match status" value="1"/>
</dbReference>
<dbReference type="InterPro" id="IPR023214">
    <property type="entry name" value="HAD_sf"/>
</dbReference>
<dbReference type="GO" id="GO:0046872">
    <property type="term" value="F:metal ion binding"/>
    <property type="evidence" value="ECO:0007669"/>
    <property type="project" value="UniProtKB-KW"/>
</dbReference>
<keyword evidence="3 9" id="KW-0378">Hydrolase</keyword>
<keyword evidence="4 5" id="KW-0460">Magnesium</keyword>
<dbReference type="PIRSF" id="PIRSF000915">
    <property type="entry name" value="PGP-type_phosphatase"/>
    <property type="match status" value="1"/>
</dbReference>
<evidence type="ECO:0000313" key="9">
    <source>
        <dbReference type="EMBL" id="AIQ59009.1"/>
    </source>
</evidence>
<feature type="active site" description="Nucleophile" evidence="6">
    <location>
        <position position="10"/>
    </location>
</feature>
<evidence type="ECO:0000256" key="8">
    <source>
        <dbReference type="PIRSR" id="PIRSR000915-3"/>
    </source>
</evidence>
<dbReference type="NCBIfam" id="TIGR01460">
    <property type="entry name" value="HAD-SF-IIA"/>
    <property type="match status" value="1"/>
</dbReference>
<dbReference type="SFLD" id="SFLDS00003">
    <property type="entry name" value="Haloacid_Dehalogenase"/>
    <property type="match status" value="1"/>
</dbReference>
<feature type="binding site" evidence="7">
    <location>
        <position position="181"/>
    </location>
    <ligand>
        <name>substrate</name>
    </ligand>
</feature>
<keyword evidence="2 5" id="KW-0479">Metal-binding</keyword>
<dbReference type="HOGENOM" id="CLU_043473_1_1_9"/>
<keyword evidence="10" id="KW-1185">Reference proteome</keyword>
<dbReference type="KEGG" id="pbd:PBOR_20295"/>
<evidence type="ECO:0000256" key="5">
    <source>
        <dbReference type="PIRNR" id="PIRNR000915"/>
    </source>
</evidence>
<evidence type="ECO:0000256" key="2">
    <source>
        <dbReference type="ARBA" id="ARBA00022723"/>
    </source>
</evidence>
<proteinExistence type="inferred from homology"/>
<reference evidence="9" key="1">
    <citation type="submission" date="2014-08" db="EMBL/GenBank/DDBJ databases">
        <title>Comparative genomics of the Paenibacillus odorifer group.</title>
        <authorList>
            <person name="den Bakker H.C."/>
            <person name="Tsai Y.-C.Y.-C."/>
            <person name="Martin N."/>
            <person name="Korlach J."/>
            <person name="Wiedmann M."/>
        </authorList>
    </citation>
    <scope>NUCLEOTIDE SEQUENCE [LARGE SCALE GENOMIC DNA]</scope>
    <source>
        <strain evidence="9">DSM 13188</strain>
    </source>
</reference>
<dbReference type="InterPro" id="IPR036412">
    <property type="entry name" value="HAD-like_sf"/>
</dbReference>
<sequence>MNNIGGLLIDLDGTLYHGGRMIPDAERLIAALRAAAVPFLFVTNNSSRTAASVAAHLRGMGIDAHPEEVCTSSLAAARYIAEESPGATVAILGEEGLVQACAEAGLTRVTENPQYVVQGIDRSFTYESLARASRWIREGAKFVLTNPDLMLPSDDGVMPGAGTIGAAIEAASGVSPVVIGKPESHLITYATSLLGITPEDAVVVGDNMRTDISAGVNAGCRTILVLTGLTTRDNLEHYQTITGVTPDEICADLAELMVLLGV</sequence>
<comment type="cofactor">
    <cofactor evidence="8">
        <name>Mg(2+)</name>
        <dbReference type="ChEBI" id="CHEBI:18420"/>
    </cofactor>
    <text evidence="8">Divalent metal ions. Mg(2+) is the most effective.</text>
</comment>
<comment type="similarity">
    <text evidence="1 5">Belongs to the HAD-like hydrolase superfamily. NagD family.</text>
</comment>
<dbReference type="GO" id="GO:0005737">
    <property type="term" value="C:cytoplasm"/>
    <property type="evidence" value="ECO:0007669"/>
    <property type="project" value="TreeGrafter"/>
</dbReference>
<feature type="binding site" evidence="8">
    <location>
        <position position="10"/>
    </location>
    <ligand>
        <name>Mg(2+)</name>
        <dbReference type="ChEBI" id="CHEBI:18420"/>
    </ligand>
</feature>
<evidence type="ECO:0000256" key="3">
    <source>
        <dbReference type="ARBA" id="ARBA00022801"/>
    </source>
</evidence>
<dbReference type="Gene3D" id="3.40.50.1000">
    <property type="entry name" value="HAD superfamily/HAD-like"/>
    <property type="match status" value="2"/>
</dbReference>
<accession>A0A089MR99</accession>
<dbReference type="InterPro" id="IPR006354">
    <property type="entry name" value="HAD-SF_hydro_IIA_hyp1"/>
</dbReference>
<dbReference type="InterPro" id="IPR006357">
    <property type="entry name" value="HAD-SF_hydro_IIA"/>
</dbReference>
<evidence type="ECO:0000256" key="7">
    <source>
        <dbReference type="PIRSR" id="PIRSR000915-2"/>
    </source>
</evidence>
<dbReference type="AlphaFoldDB" id="A0A089MR99"/>
<comment type="function">
    <text evidence="5">Catalyzes the dephosphorylation of 2-6 carbon acid sugars in vitro.</text>
</comment>
<dbReference type="RefSeq" id="WP_042214481.1">
    <property type="nucleotide sequence ID" value="NZ_CP009285.1"/>
</dbReference>
<dbReference type="Proteomes" id="UP000029518">
    <property type="component" value="Chromosome"/>
</dbReference>
<dbReference type="EMBL" id="CP009285">
    <property type="protein sequence ID" value="AIQ59009.1"/>
    <property type="molecule type" value="Genomic_DNA"/>
</dbReference>
<evidence type="ECO:0000313" key="10">
    <source>
        <dbReference type="Proteomes" id="UP000029518"/>
    </source>
</evidence>
<feature type="active site" description="Proton donor" evidence="6">
    <location>
        <position position="12"/>
    </location>
</feature>
<dbReference type="SFLD" id="SFLDG01139">
    <property type="entry name" value="C2.A:_Pyridoxal_Phosphate_Phos"/>
    <property type="match status" value="1"/>
</dbReference>
<feature type="binding site" evidence="8">
    <location>
        <position position="206"/>
    </location>
    <ligand>
        <name>Mg(2+)</name>
        <dbReference type="ChEBI" id="CHEBI:18420"/>
    </ligand>
</feature>
<dbReference type="SUPFAM" id="SSF56784">
    <property type="entry name" value="HAD-like"/>
    <property type="match status" value="1"/>
</dbReference>
<dbReference type="PANTHER" id="PTHR19288:SF46">
    <property type="entry name" value="HALOACID DEHALOGENASE-LIKE HYDROLASE DOMAIN-CONTAINING PROTEIN 2"/>
    <property type="match status" value="1"/>
</dbReference>
<feature type="binding site" evidence="8">
    <location>
        <position position="12"/>
    </location>
    <ligand>
        <name>Mg(2+)</name>
        <dbReference type="ChEBI" id="CHEBI:18420"/>
    </ligand>
</feature>
<evidence type="ECO:0000256" key="6">
    <source>
        <dbReference type="PIRSR" id="PIRSR000915-1"/>
    </source>
</evidence>
<dbReference type="Pfam" id="PF13242">
    <property type="entry name" value="Hydrolase_like"/>
    <property type="match status" value="1"/>
</dbReference>
<dbReference type="Pfam" id="PF13344">
    <property type="entry name" value="Hydrolase_6"/>
    <property type="match status" value="1"/>
</dbReference>